<proteinExistence type="predicted"/>
<comment type="caution">
    <text evidence="1">The sequence shown here is derived from an EMBL/GenBank/DDBJ whole genome shotgun (WGS) entry which is preliminary data.</text>
</comment>
<reference evidence="1 2" key="1">
    <citation type="journal article" date="2014" name="ISME J.">
        <title>Candidatus Competibacter-lineage genomes retrieved from metagenomes reveal functional metabolic diversity.</title>
        <authorList>
            <person name="McIlroy S.J."/>
            <person name="Albertsen M."/>
            <person name="Andresen E.K."/>
            <person name="Saunders A.M."/>
            <person name="Kristiansen R."/>
            <person name="Stokholm-Bjerregaard M."/>
            <person name="Nielsen K.L."/>
            <person name="Nielsen P.H."/>
        </authorList>
    </citation>
    <scope>NUCLEOTIDE SEQUENCE [LARGE SCALE GENOMIC DNA]</scope>
    <source>
        <strain evidence="1 2">Run_B_J11</strain>
    </source>
</reference>
<dbReference type="Proteomes" id="UP000019184">
    <property type="component" value="Unassembled WGS sequence"/>
</dbReference>
<evidence type="ECO:0008006" key="3">
    <source>
        <dbReference type="Google" id="ProtNLM"/>
    </source>
</evidence>
<protein>
    <recommendedName>
        <fullName evidence="3">Methyltransferase type 11</fullName>
    </recommendedName>
</protein>
<dbReference type="OrthoDB" id="9791837at2"/>
<dbReference type="EMBL" id="CBTK010000002">
    <property type="protein sequence ID" value="CDH43089.1"/>
    <property type="molecule type" value="Genomic_DNA"/>
</dbReference>
<keyword evidence="2" id="KW-1185">Reference proteome</keyword>
<evidence type="ECO:0000313" key="1">
    <source>
        <dbReference type="EMBL" id="CDH43089.1"/>
    </source>
</evidence>
<dbReference type="Gene3D" id="3.40.50.150">
    <property type="entry name" value="Vaccinia Virus protein VP39"/>
    <property type="match status" value="1"/>
</dbReference>
<evidence type="ECO:0000313" key="2">
    <source>
        <dbReference type="Proteomes" id="UP000019184"/>
    </source>
</evidence>
<dbReference type="AlphaFoldDB" id="A0A7U7J2F0"/>
<dbReference type="InterPro" id="IPR029063">
    <property type="entry name" value="SAM-dependent_MTases_sf"/>
</dbReference>
<sequence>MTTYDATFFDYVNSGAVRSAERVLPHLLQHWAISSILDVGCGQGAWLSVWKRLGVNDIMGIDGDYVSQTSLLIPPDSFKPADLAHGFTLGRRFDLVQCLEVAEHLPLPSAAILVDSLVEHGDIVLFSAAPKGQGGDHHINEQDYPFWRQQFARHGYIPFDFLRPLLINDDQIELWYRYNPFLYVSAACIAILPAAIARCRVPDGEKLRDLSPWPYRLRKWAVSFLPASVMTKLAKIKESYVSRARRG</sequence>
<accession>A0A7U7J2F0</accession>
<name>A0A7U7J2F0_9GAMM</name>
<dbReference type="SUPFAM" id="SSF53335">
    <property type="entry name" value="S-adenosyl-L-methionine-dependent methyltransferases"/>
    <property type="match status" value="1"/>
</dbReference>
<dbReference type="RefSeq" id="WP_034429990.1">
    <property type="nucleotide sequence ID" value="NZ_CBTK010000002.1"/>
</dbReference>
<organism evidence="1 2">
    <name type="scientific">Candidatus Contendobacter odensis Run_B_J11</name>
    <dbReference type="NCBI Taxonomy" id="1400861"/>
    <lineage>
        <taxon>Bacteria</taxon>
        <taxon>Pseudomonadati</taxon>
        <taxon>Pseudomonadota</taxon>
        <taxon>Gammaproteobacteria</taxon>
        <taxon>Candidatus Competibacteraceae</taxon>
        <taxon>Candidatus Contendibacter</taxon>
    </lineage>
</organism>
<dbReference type="Pfam" id="PF13489">
    <property type="entry name" value="Methyltransf_23"/>
    <property type="match status" value="1"/>
</dbReference>
<gene>
    <name evidence="1" type="ORF">BN874_100042</name>
</gene>